<organism evidence="1 2">
    <name type="scientific">Noviluteimonas caseinilytica</name>
    <dbReference type="NCBI Taxonomy" id="2675101"/>
    <lineage>
        <taxon>Bacteria</taxon>
        <taxon>Pseudomonadati</taxon>
        <taxon>Pseudomonadota</taxon>
        <taxon>Gammaproteobacteria</taxon>
        <taxon>Lysobacterales</taxon>
        <taxon>Lysobacteraceae</taxon>
        <taxon>Noviluteimonas</taxon>
    </lineage>
</organism>
<name>A0ABM7Q576_9GAMM</name>
<sequence length="109" mass="11986">MSDANDAMDQFVLNFHQSLDALEAEYDAAMADAKRAGPMVTFERVHSIRERGRALEDQLYALALRINGGVGAAAFAPDMEKRAADARFVSKVRRLVRAMVGDSARGTRQ</sequence>
<evidence type="ECO:0000313" key="2">
    <source>
        <dbReference type="Proteomes" id="UP000681317"/>
    </source>
</evidence>
<evidence type="ECO:0000313" key="1">
    <source>
        <dbReference type="EMBL" id="BCT92471.1"/>
    </source>
</evidence>
<gene>
    <name evidence="1" type="ORF">LYSCAS_14950</name>
</gene>
<dbReference type="RefSeq" id="WP_213437275.1">
    <property type="nucleotide sequence ID" value="NZ_AP024545.1"/>
</dbReference>
<protein>
    <submittedName>
        <fullName evidence="1">Uncharacterized protein</fullName>
    </submittedName>
</protein>
<accession>A0ABM7Q576</accession>
<dbReference type="EMBL" id="AP024545">
    <property type="protein sequence ID" value="BCT92471.1"/>
    <property type="molecule type" value="Genomic_DNA"/>
</dbReference>
<keyword evidence="2" id="KW-1185">Reference proteome</keyword>
<reference evidence="1 2" key="1">
    <citation type="submission" date="2021-03" db="EMBL/GenBank/DDBJ databases">
        <title>Complete Genome Sequences of Two Lysobacter Strains Isolated from Sea Water (Lysobacter caseinilyticus) and Soil (Lysobacter helvus) in South Korea.</title>
        <authorList>
            <person name="Watanabe Y."/>
            <person name="Arakawa K."/>
        </authorList>
    </citation>
    <scope>NUCLEOTIDE SEQUENCE [LARGE SCALE GENOMIC DNA]</scope>
    <source>
        <strain evidence="1 2">KVB24</strain>
    </source>
</reference>
<dbReference type="Proteomes" id="UP000681317">
    <property type="component" value="Chromosome"/>
</dbReference>
<proteinExistence type="predicted"/>